<comment type="similarity">
    <text evidence="2">Belongs to the BCCT transporter (TC 2.A.15) family.</text>
</comment>
<evidence type="ECO:0000256" key="8">
    <source>
        <dbReference type="SAM" id="Phobius"/>
    </source>
</evidence>
<dbReference type="EMBL" id="JACCDD010000002">
    <property type="protein sequence ID" value="NYS44320.1"/>
    <property type="molecule type" value="Genomic_DNA"/>
</dbReference>
<reference evidence="9 10" key="1">
    <citation type="journal article" date="2013" name="Antonie Van Leeuwenhoek">
        <title>Halomonas zhaodongensis sp. nov., a slightly halophilic bacterium isolated from saline-alkaline soils in Zhaodong, China.</title>
        <authorList>
            <person name="Jiang J."/>
            <person name="Pan Y."/>
            <person name="Meng L."/>
            <person name="Hu S."/>
            <person name="Zhang X."/>
            <person name="Hu B."/>
            <person name="Meng J."/>
            <person name="Li C."/>
            <person name="Huang H."/>
            <person name="Wang K."/>
            <person name="Su T."/>
        </authorList>
    </citation>
    <scope>NUCLEOTIDE SEQUENCE [LARGE SCALE GENOMIC DNA]</scope>
    <source>
        <strain evidence="9 10">NEAU-ST10-25</strain>
    </source>
</reference>
<evidence type="ECO:0000256" key="5">
    <source>
        <dbReference type="ARBA" id="ARBA00022692"/>
    </source>
</evidence>
<dbReference type="PANTHER" id="PTHR30047">
    <property type="entry name" value="HIGH-AFFINITY CHOLINE TRANSPORT PROTEIN-RELATED"/>
    <property type="match status" value="1"/>
</dbReference>
<dbReference type="NCBIfam" id="TIGR00842">
    <property type="entry name" value="bcct"/>
    <property type="match status" value="1"/>
</dbReference>
<dbReference type="PANTHER" id="PTHR30047:SF7">
    <property type="entry name" value="HIGH-AFFINITY CHOLINE TRANSPORT PROTEIN"/>
    <property type="match status" value="1"/>
</dbReference>
<proteinExistence type="inferred from homology"/>
<gene>
    <name evidence="9" type="ORF">HZS79_05070</name>
</gene>
<feature type="transmembrane region" description="Helical" evidence="8">
    <location>
        <begin position="425"/>
        <end position="443"/>
    </location>
</feature>
<evidence type="ECO:0000256" key="4">
    <source>
        <dbReference type="ARBA" id="ARBA00022475"/>
    </source>
</evidence>
<evidence type="ECO:0000256" key="6">
    <source>
        <dbReference type="ARBA" id="ARBA00022989"/>
    </source>
</evidence>
<evidence type="ECO:0000313" key="9">
    <source>
        <dbReference type="EMBL" id="NYS44320.1"/>
    </source>
</evidence>
<feature type="transmembrane region" description="Helical" evidence="8">
    <location>
        <begin position="266"/>
        <end position="290"/>
    </location>
</feature>
<evidence type="ECO:0000256" key="1">
    <source>
        <dbReference type="ARBA" id="ARBA00004651"/>
    </source>
</evidence>
<feature type="transmembrane region" description="Helical" evidence="8">
    <location>
        <begin position="16"/>
        <end position="38"/>
    </location>
</feature>
<feature type="transmembrane region" description="Helical" evidence="8">
    <location>
        <begin position="53"/>
        <end position="73"/>
    </location>
</feature>
<feature type="transmembrane region" description="Helical" evidence="8">
    <location>
        <begin position="495"/>
        <end position="515"/>
    </location>
</feature>
<organism evidence="9 10">
    <name type="scientific">Vreelandella zhaodongensis</name>
    <name type="common">Halomonas zhaodongensis</name>
    <dbReference type="NCBI Taxonomy" id="1176240"/>
    <lineage>
        <taxon>Bacteria</taxon>
        <taxon>Pseudomonadati</taxon>
        <taxon>Pseudomonadota</taxon>
        <taxon>Gammaproteobacteria</taxon>
        <taxon>Oceanospirillales</taxon>
        <taxon>Halomonadaceae</taxon>
        <taxon>Vreelandella</taxon>
    </lineage>
</organism>
<feature type="transmembrane region" description="Helical" evidence="8">
    <location>
        <begin position="463"/>
        <end position="483"/>
    </location>
</feature>
<keyword evidence="4" id="KW-1003">Cell membrane</keyword>
<evidence type="ECO:0000313" key="10">
    <source>
        <dbReference type="Proteomes" id="UP000528918"/>
    </source>
</evidence>
<feature type="transmembrane region" description="Helical" evidence="8">
    <location>
        <begin position="329"/>
        <end position="346"/>
    </location>
</feature>
<keyword evidence="10" id="KW-1185">Reference proteome</keyword>
<dbReference type="InterPro" id="IPR000060">
    <property type="entry name" value="BCCT_transptr"/>
</dbReference>
<evidence type="ECO:0000256" key="2">
    <source>
        <dbReference type="ARBA" id="ARBA00005658"/>
    </source>
</evidence>
<dbReference type="Proteomes" id="UP000528918">
    <property type="component" value="Unassembled WGS sequence"/>
</dbReference>
<keyword evidence="3" id="KW-0813">Transport</keyword>
<keyword evidence="5 8" id="KW-0812">Transmembrane</keyword>
<feature type="transmembrane region" description="Helical" evidence="8">
    <location>
        <begin position="358"/>
        <end position="379"/>
    </location>
</feature>
<protein>
    <submittedName>
        <fullName evidence="9">BCCT family transporter</fullName>
    </submittedName>
</protein>
<dbReference type="Pfam" id="PF02028">
    <property type="entry name" value="BCCT"/>
    <property type="match status" value="1"/>
</dbReference>
<keyword evidence="7 8" id="KW-0472">Membrane</keyword>
<feature type="transmembrane region" description="Helical" evidence="8">
    <location>
        <begin position="195"/>
        <end position="213"/>
    </location>
</feature>
<feature type="transmembrane region" description="Helical" evidence="8">
    <location>
        <begin position="93"/>
        <end position="114"/>
    </location>
</feature>
<accession>A0ABX2SRU6</accession>
<feature type="transmembrane region" description="Helical" evidence="8">
    <location>
        <begin position="149"/>
        <end position="167"/>
    </location>
</feature>
<keyword evidence="6 8" id="KW-1133">Transmembrane helix</keyword>
<evidence type="ECO:0000256" key="3">
    <source>
        <dbReference type="ARBA" id="ARBA00022448"/>
    </source>
</evidence>
<comment type="caution">
    <text evidence="9">The sequence shown here is derived from an EMBL/GenBank/DDBJ whole genome shotgun (WGS) entry which is preliminary data.</text>
</comment>
<feature type="transmembrane region" description="Helical" evidence="8">
    <location>
        <begin position="233"/>
        <end position="254"/>
    </location>
</feature>
<sequence>MDALAKKLGLKTDPTIFFTSAGIMILFLVALLVAPGAIGEAFGAGRQWIVTNLGWFFILGVTSWVAFLLWVALSRYGAIRLGGNDAKPAYSNISWFTMLFAGGIGTVLMFWGVAEPISHFSTPPRPDVEPFSVAAADDAISFSIYHLGLHTWAIFAMPGLAFAYFIYRYNLPMRFSSVFYPLIGERIYGPVGKTLDIFAILGTLFGVAVSIGLGTQQINAGLTELFGVPDAVMTKVIIIAVLTAVAVGSIVAGLDAGVKRLSNINIGMAVGLLVFVLFTGSTVFLLRAVVETFGLYISNLLPMAFWNDTLASYTSNDGSGWGWQGSWTVFYWAWTVTWSPFIGIFVARISRGRTIREFVLGVLFAPSIFTLVWFAIFGWSAMEIDGIGAEARAAMGDQAGALSAAVGESIPLAMFAFFENFPAATLIQGLAVVIVAIFFATSSDSASLVVDMLCTGKADPGPWHQRVFWGVSEGMLAAMLIVLAGDAGLSALQEVITVVGLPMFILVFAMMFSLFRGLAHEDLSEVRVGSPPSPKELRPDD</sequence>
<comment type="subcellular location">
    <subcellularLocation>
        <location evidence="1">Cell membrane</location>
        <topology evidence="1">Multi-pass membrane protein</topology>
    </subcellularLocation>
</comment>
<evidence type="ECO:0000256" key="7">
    <source>
        <dbReference type="ARBA" id="ARBA00023136"/>
    </source>
</evidence>
<name>A0ABX2SRU6_VREZH</name>
<dbReference type="RefSeq" id="WP_179927364.1">
    <property type="nucleotide sequence ID" value="NZ_JACCDD010000002.1"/>
</dbReference>